<dbReference type="SUPFAM" id="SSF48452">
    <property type="entry name" value="TPR-like"/>
    <property type="match status" value="1"/>
</dbReference>
<accession>A0A2H0X0B8</accession>
<keyword evidence="1" id="KW-0802">TPR repeat</keyword>
<dbReference type="InterPro" id="IPR011990">
    <property type="entry name" value="TPR-like_helical_dom_sf"/>
</dbReference>
<sequence length="206" mass="22708">MHDLTDQAIQKALQGDWEAAVEINLEILAENKDNIPALNRLGRAYTELGQKEAAGDAYEQVLKIDKYDTIATKNLKLLPHQRNNLSSVVLAEEDFIELPGITKSASLIKVASRDILLSLVCKQCMTLVPRTRLIAIMTDEKVCIGCLPDDLSLKLMGLMKNGYGYSACLKGSSDNTATIFIREIKRPKRPTAGATFSRSSVVKKSK</sequence>
<proteinExistence type="predicted"/>
<evidence type="ECO:0000256" key="1">
    <source>
        <dbReference type="PROSITE-ProRule" id="PRU00339"/>
    </source>
</evidence>
<name>A0A2H0X0B8_9BACT</name>
<reference evidence="3" key="1">
    <citation type="submission" date="2017-09" db="EMBL/GenBank/DDBJ databases">
        <title>Depth-based differentiation of microbial function through sediment-hosted aquifers and enrichment of novel symbionts in the deep terrestrial subsurface.</title>
        <authorList>
            <person name="Probst A.J."/>
            <person name="Ladd B."/>
            <person name="Jarett J.K."/>
            <person name="Geller-Mcgrath D.E."/>
            <person name="Sieber C.M.K."/>
            <person name="Emerson J.B."/>
            <person name="Anantharaman K."/>
            <person name="Thomas B.C."/>
            <person name="Malmstrom R."/>
            <person name="Stieglmeier M."/>
            <person name="Klingl A."/>
            <person name="Woyke T."/>
            <person name="Ryan C.M."/>
            <person name="Banfield J.F."/>
        </authorList>
    </citation>
    <scope>NUCLEOTIDE SEQUENCE [LARGE SCALE GENOMIC DNA]</scope>
</reference>
<dbReference type="Proteomes" id="UP000229574">
    <property type="component" value="Unassembled WGS sequence"/>
</dbReference>
<feature type="repeat" description="TPR" evidence="1">
    <location>
        <begin position="35"/>
        <end position="68"/>
    </location>
</feature>
<gene>
    <name evidence="2" type="ORF">COT54_03590</name>
</gene>
<dbReference type="PROSITE" id="PS50005">
    <property type="entry name" value="TPR"/>
    <property type="match status" value="1"/>
</dbReference>
<protein>
    <submittedName>
        <fullName evidence="2">Uncharacterized protein</fullName>
    </submittedName>
</protein>
<evidence type="ECO:0000313" key="2">
    <source>
        <dbReference type="EMBL" id="PIS17638.1"/>
    </source>
</evidence>
<organism evidence="2 3">
    <name type="scientific">Candidatus Collierbacteria bacterium CG09_land_8_20_14_0_10_46_12</name>
    <dbReference type="NCBI Taxonomy" id="1974533"/>
    <lineage>
        <taxon>Bacteria</taxon>
        <taxon>Candidatus Collieribacteriota</taxon>
    </lineage>
</organism>
<comment type="caution">
    <text evidence="2">The sequence shown here is derived from an EMBL/GenBank/DDBJ whole genome shotgun (WGS) entry which is preliminary data.</text>
</comment>
<dbReference type="AlphaFoldDB" id="A0A2H0X0B8"/>
<dbReference type="EMBL" id="PEYY01000133">
    <property type="protein sequence ID" value="PIS17638.1"/>
    <property type="molecule type" value="Genomic_DNA"/>
</dbReference>
<dbReference type="Pfam" id="PF13181">
    <property type="entry name" value="TPR_8"/>
    <property type="match status" value="1"/>
</dbReference>
<dbReference type="Gene3D" id="1.25.40.10">
    <property type="entry name" value="Tetratricopeptide repeat domain"/>
    <property type="match status" value="1"/>
</dbReference>
<dbReference type="InterPro" id="IPR019734">
    <property type="entry name" value="TPR_rpt"/>
</dbReference>
<evidence type="ECO:0000313" key="3">
    <source>
        <dbReference type="Proteomes" id="UP000229574"/>
    </source>
</evidence>